<accession>A0ABR7QQU3</accession>
<comment type="caution">
    <text evidence="1">The sequence shown here is derived from an EMBL/GenBank/DDBJ whole genome shotgun (WGS) entry which is preliminary data.</text>
</comment>
<proteinExistence type="predicted"/>
<reference evidence="1 2" key="1">
    <citation type="submission" date="2020-08" db="EMBL/GenBank/DDBJ databases">
        <title>Arenibacter gaetbuli sp. nov., isolated from a sand dune.</title>
        <authorList>
            <person name="Park S."/>
            <person name="Yoon J.-H."/>
        </authorList>
    </citation>
    <scope>NUCLEOTIDE SEQUENCE [LARGE SCALE GENOMIC DNA]</scope>
    <source>
        <strain evidence="1 2">BSSL-BM3</strain>
    </source>
</reference>
<evidence type="ECO:0000313" key="1">
    <source>
        <dbReference type="EMBL" id="MBC8769555.1"/>
    </source>
</evidence>
<evidence type="ECO:0000313" key="2">
    <source>
        <dbReference type="Proteomes" id="UP000618952"/>
    </source>
</evidence>
<organism evidence="1 2">
    <name type="scientific">Arenibacter arenosicollis</name>
    <dbReference type="NCBI Taxonomy" id="2762274"/>
    <lineage>
        <taxon>Bacteria</taxon>
        <taxon>Pseudomonadati</taxon>
        <taxon>Bacteroidota</taxon>
        <taxon>Flavobacteriia</taxon>
        <taxon>Flavobacteriales</taxon>
        <taxon>Flavobacteriaceae</taxon>
        <taxon>Arenibacter</taxon>
    </lineage>
</organism>
<keyword evidence="2" id="KW-1185">Reference proteome</keyword>
<sequence>MAKFVAIDANGLNHLFGGSDIAFVNPHCKNDNPPKLTKNTTSFSQADDLTSEVIVLNGFCTSQFKLELFSWEADYSEPISIFNEHFSSRLSYLYLDTTSPPPRLG</sequence>
<protein>
    <submittedName>
        <fullName evidence="1">Uncharacterized protein</fullName>
    </submittedName>
</protein>
<dbReference type="EMBL" id="JACLHY010000019">
    <property type="protein sequence ID" value="MBC8769555.1"/>
    <property type="molecule type" value="Genomic_DNA"/>
</dbReference>
<dbReference type="RefSeq" id="WP_187586494.1">
    <property type="nucleotide sequence ID" value="NZ_JACLHY010000019.1"/>
</dbReference>
<dbReference type="Proteomes" id="UP000618952">
    <property type="component" value="Unassembled WGS sequence"/>
</dbReference>
<name>A0ABR7QQU3_9FLAO</name>
<gene>
    <name evidence="1" type="ORF">H4O18_16270</name>
</gene>